<dbReference type="CDD" id="cd00063">
    <property type="entry name" value="FN3"/>
    <property type="match status" value="1"/>
</dbReference>
<dbReference type="InterPro" id="IPR026444">
    <property type="entry name" value="Secre_tail"/>
</dbReference>
<dbReference type="PROSITE" id="PS51257">
    <property type="entry name" value="PROKAR_LIPOPROTEIN"/>
    <property type="match status" value="1"/>
</dbReference>
<dbReference type="InterPro" id="IPR036116">
    <property type="entry name" value="FN3_sf"/>
</dbReference>
<dbReference type="SMART" id="SM00060">
    <property type="entry name" value="FN3"/>
    <property type="match status" value="1"/>
</dbReference>
<evidence type="ECO:0000259" key="2">
    <source>
        <dbReference type="PROSITE" id="PS50853"/>
    </source>
</evidence>
<dbReference type="Pfam" id="PF18962">
    <property type="entry name" value="Por_Secre_tail"/>
    <property type="match status" value="1"/>
</dbReference>
<proteinExistence type="predicted"/>
<dbReference type="Gene3D" id="2.60.40.10">
    <property type="entry name" value="Immunoglobulins"/>
    <property type="match status" value="1"/>
</dbReference>
<name>A0A9N8MGK0_9FLAO</name>
<dbReference type="Proteomes" id="UP000662618">
    <property type="component" value="Unassembled WGS sequence"/>
</dbReference>
<sequence>MTKLYKLCYRIGKIDHLFKFLLIVTAIFACVTTKVKAQVSAYTFAQSSGTYTSVFGTVLGTATGNASATNLNSVVYPVTLPFNFNFNGVLYSSINVSTNGFITFGSVVPTTTNTTPISGTALYDGAISAWGRDLSSYFDVNSRTGSIVWETVGTAPNREVVVEWKNFRTNSATAVTSIYSFSFQIRLSETSNIIKVVYDSGSYLVGSTAVTGTTQVGLRGSSNFDFNNRLNDTSTEYFNSTAGITNTSSQAFNTTAAIPGMPTSGLTYSWTPPSCYAPLSVSTSNPTTNSVDVSWVASPSLPSGGYDIYYNTSSTPPTIATTPNITGFQGTSTTLPGLPPLTSYYVWVRANCGAGNLSVWSSQTVMFSTLCQPPSILTTTGATVCPNQSATLSATADAGTTISWYSAQTGGNLLVTGSTYTTPLLTATTNYYVSTYTGTTGLSVGKTIFSPSPSSGAGTTNFGLVFDALSFFTLETVTVYPVSASGASGTLTIDVIDGNGNILHSKTVNVTGSPTSAPVAQIIDLNFLIAPGTNYKLRPGSYTGITGLLFDPAANAPGGNYGYPFLLQNLVSINTSTLGAPPTNAPRNDLYYYFYDWKVSSKCESARTMVTATVDSNCLSTSETDRKNSIKVYPNPFSDVINIDRPDLVKSVQITDLSGKLIRSNLKAESVLRLNNLTAGMYILQLDMKDGFKQTLKIIKK</sequence>
<dbReference type="InterPro" id="IPR044023">
    <property type="entry name" value="Ig_7"/>
</dbReference>
<keyword evidence="4" id="KW-1185">Reference proteome</keyword>
<dbReference type="NCBIfam" id="TIGR04183">
    <property type="entry name" value="Por_Secre_tail"/>
    <property type="match status" value="1"/>
</dbReference>
<dbReference type="InterPro" id="IPR003961">
    <property type="entry name" value="FN3_dom"/>
</dbReference>
<dbReference type="Pfam" id="PF19081">
    <property type="entry name" value="Ig_7"/>
    <property type="match status" value="1"/>
</dbReference>
<dbReference type="RefSeq" id="WP_162088101.1">
    <property type="nucleotide sequence ID" value="NZ_CAJIMS010000001.1"/>
</dbReference>
<evidence type="ECO:0000313" key="4">
    <source>
        <dbReference type="Proteomes" id="UP000662618"/>
    </source>
</evidence>
<dbReference type="PROSITE" id="PS50853">
    <property type="entry name" value="FN3"/>
    <property type="match status" value="1"/>
</dbReference>
<comment type="caution">
    <text evidence="3">The sequence shown here is derived from an EMBL/GenBank/DDBJ whole genome shotgun (WGS) entry which is preliminary data.</text>
</comment>
<dbReference type="AlphaFoldDB" id="A0A9N8MGK0"/>
<dbReference type="EMBL" id="CAJIMS010000001">
    <property type="protein sequence ID" value="CAD7807877.1"/>
    <property type="molecule type" value="Genomic_DNA"/>
</dbReference>
<dbReference type="InterPro" id="IPR013783">
    <property type="entry name" value="Ig-like_fold"/>
</dbReference>
<organism evidence="3 4">
    <name type="scientific">Chryseobacterium aquaeductus</name>
    <dbReference type="NCBI Taxonomy" id="2675056"/>
    <lineage>
        <taxon>Bacteria</taxon>
        <taxon>Pseudomonadati</taxon>
        <taxon>Bacteroidota</taxon>
        <taxon>Flavobacteriia</taxon>
        <taxon>Flavobacteriales</taxon>
        <taxon>Weeksellaceae</taxon>
        <taxon>Chryseobacterium group</taxon>
        <taxon>Chryseobacterium</taxon>
    </lineage>
</organism>
<reference evidence="3" key="1">
    <citation type="submission" date="2020-12" db="EMBL/GenBank/DDBJ databases">
        <authorList>
            <person name="Rodrigo-Torres L."/>
            <person name="Arahal R. D."/>
            <person name="Lucena T."/>
        </authorList>
    </citation>
    <scope>NUCLEOTIDE SEQUENCE</scope>
    <source>
        <strain evidence="3">CECT 9390</strain>
    </source>
</reference>
<feature type="domain" description="Fibronectin type-III" evidence="2">
    <location>
        <begin position="277"/>
        <end position="374"/>
    </location>
</feature>
<evidence type="ECO:0000256" key="1">
    <source>
        <dbReference type="ARBA" id="ARBA00022729"/>
    </source>
</evidence>
<gene>
    <name evidence="3" type="ORF">CHRY9390_01730</name>
</gene>
<accession>A0A9N8MGK0</accession>
<dbReference type="SUPFAM" id="SSF49265">
    <property type="entry name" value="Fibronectin type III"/>
    <property type="match status" value="1"/>
</dbReference>
<protein>
    <recommendedName>
        <fullName evidence="2">Fibronectin type-III domain-containing protein</fullName>
    </recommendedName>
</protein>
<evidence type="ECO:0000313" key="3">
    <source>
        <dbReference type="EMBL" id="CAD7807877.1"/>
    </source>
</evidence>
<keyword evidence="1" id="KW-0732">Signal</keyword>
<dbReference type="Pfam" id="PF00041">
    <property type="entry name" value="fn3"/>
    <property type="match status" value="1"/>
</dbReference>